<accession>A0ABS5I094</accession>
<evidence type="ECO:0000313" key="2">
    <source>
        <dbReference type="Proteomes" id="UP000811844"/>
    </source>
</evidence>
<dbReference type="Proteomes" id="UP000811844">
    <property type="component" value="Unassembled WGS sequence"/>
</dbReference>
<name>A0ABS5I094_9GAMM</name>
<evidence type="ECO:0000313" key="1">
    <source>
        <dbReference type="EMBL" id="MBR9727447.1"/>
    </source>
</evidence>
<dbReference type="EMBL" id="JAAIKR010000003">
    <property type="protein sequence ID" value="MBR9727447.1"/>
    <property type="molecule type" value="Genomic_DNA"/>
</dbReference>
<dbReference type="RefSeq" id="WP_153662425.1">
    <property type="nucleotide sequence ID" value="NZ_JAAIKR010000003.1"/>
</dbReference>
<protein>
    <submittedName>
        <fullName evidence="1">Uncharacterized protein</fullName>
    </submittedName>
</protein>
<organism evidence="1 2">
    <name type="scientific">Shewanella intestini</name>
    <dbReference type="NCBI Taxonomy" id="2017544"/>
    <lineage>
        <taxon>Bacteria</taxon>
        <taxon>Pseudomonadati</taxon>
        <taxon>Pseudomonadota</taxon>
        <taxon>Gammaproteobacteria</taxon>
        <taxon>Alteromonadales</taxon>
        <taxon>Shewanellaceae</taxon>
        <taxon>Shewanella</taxon>
    </lineage>
</organism>
<reference evidence="1 2" key="1">
    <citation type="submission" date="2020-02" db="EMBL/GenBank/DDBJ databases">
        <title>Shewanella WXL01 sp. nov., a marine bacterium isolated from green algae in Luhuitou Fringing Reef (Northern South China Sea).</title>
        <authorList>
            <person name="Wang X."/>
        </authorList>
    </citation>
    <scope>NUCLEOTIDE SEQUENCE [LARGE SCALE GENOMIC DNA]</scope>
    <source>
        <strain evidence="1 2">MCCC 1A01895</strain>
    </source>
</reference>
<comment type="caution">
    <text evidence="1">The sequence shown here is derived from an EMBL/GenBank/DDBJ whole genome shotgun (WGS) entry which is preliminary data.</text>
</comment>
<keyword evidence="2" id="KW-1185">Reference proteome</keyword>
<sequence length="59" mass="7070">MIKNWLNKILGRDSLQKRTKVEIDLNYETHIFKMDDIHKISSAKRIDIEDILTEEKLTK</sequence>
<gene>
    <name evidence="1" type="ORF">G3R48_05525</name>
</gene>
<proteinExistence type="predicted"/>